<dbReference type="EC" id="1.1.99.1" evidence="8"/>
<dbReference type="EMBL" id="CP066167">
    <property type="protein sequence ID" value="QQD17093.1"/>
    <property type="molecule type" value="Genomic_DNA"/>
</dbReference>
<keyword evidence="3 5" id="KW-0285">Flavoprotein</keyword>
<dbReference type="InterPro" id="IPR036188">
    <property type="entry name" value="FAD/NAD-bd_sf"/>
</dbReference>
<feature type="domain" description="Glucose-methanol-choline oxidoreductase N-terminal" evidence="6">
    <location>
        <begin position="83"/>
        <end position="106"/>
    </location>
</feature>
<dbReference type="Gene3D" id="3.50.50.60">
    <property type="entry name" value="FAD/NAD(P)-binding domain"/>
    <property type="match status" value="1"/>
</dbReference>
<dbReference type="Pfam" id="PF05199">
    <property type="entry name" value="GMC_oxred_C"/>
    <property type="match status" value="1"/>
</dbReference>
<comment type="cofactor">
    <cofactor evidence="1">
        <name>FAD</name>
        <dbReference type="ChEBI" id="CHEBI:57692"/>
    </cofactor>
</comment>
<dbReference type="SUPFAM" id="SSF51905">
    <property type="entry name" value="FAD/NAD(P)-binding domain"/>
    <property type="match status" value="1"/>
</dbReference>
<accession>A0A7T4UPI9</accession>
<evidence type="ECO:0000256" key="3">
    <source>
        <dbReference type="ARBA" id="ARBA00022630"/>
    </source>
</evidence>
<dbReference type="Proteomes" id="UP000596063">
    <property type="component" value="Chromosome"/>
</dbReference>
<keyword evidence="4 5" id="KW-0274">FAD</keyword>
<evidence type="ECO:0000256" key="4">
    <source>
        <dbReference type="ARBA" id="ARBA00022827"/>
    </source>
</evidence>
<keyword evidence="8" id="KW-0560">Oxidoreductase</keyword>
<dbReference type="KEGG" id="snan:I6N98_12020"/>
<protein>
    <submittedName>
        <fullName evidence="8">Choline dehydrogenase</fullName>
        <ecNumber evidence="8">1.1.99.1</ecNumber>
    </submittedName>
</protein>
<dbReference type="InterPro" id="IPR012132">
    <property type="entry name" value="GMC_OxRdtase"/>
</dbReference>
<dbReference type="Pfam" id="PF00732">
    <property type="entry name" value="GMC_oxred_N"/>
    <property type="match status" value="1"/>
</dbReference>
<dbReference type="RefSeq" id="WP_198568595.1">
    <property type="nucleotide sequence ID" value="NZ_CP066167.1"/>
</dbReference>
<reference evidence="8 9" key="1">
    <citation type="submission" date="2020-12" db="EMBL/GenBank/DDBJ databases">
        <authorList>
            <person name="Shan Y."/>
        </authorList>
    </citation>
    <scope>NUCLEOTIDE SEQUENCE [LARGE SCALE GENOMIC DNA]</scope>
    <source>
        <strain evidence="9">csc3.9</strain>
    </source>
</reference>
<dbReference type="AlphaFoldDB" id="A0A7T4UPI9"/>
<dbReference type="PIRSF" id="PIRSF000137">
    <property type="entry name" value="Alcohol_oxidase"/>
    <property type="match status" value="1"/>
</dbReference>
<evidence type="ECO:0000259" key="7">
    <source>
        <dbReference type="PROSITE" id="PS00624"/>
    </source>
</evidence>
<dbReference type="GO" id="GO:0008812">
    <property type="term" value="F:choline dehydrogenase activity"/>
    <property type="evidence" value="ECO:0007669"/>
    <property type="project" value="UniProtKB-EC"/>
</dbReference>
<gene>
    <name evidence="8" type="ORF">I6N98_12020</name>
</gene>
<dbReference type="NCBIfam" id="NF002550">
    <property type="entry name" value="PRK02106.1"/>
    <property type="match status" value="1"/>
</dbReference>
<evidence type="ECO:0000256" key="5">
    <source>
        <dbReference type="RuleBase" id="RU003968"/>
    </source>
</evidence>
<keyword evidence="9" id="KW-1185">Reference proteome</keyword>
<dbReference type="Gene3D" id="3.30.560.10">
    <property type="entry name" value="Glucose Oxidase, domain 3"/>
    <property type="match status" value="1"/>
</dbReference>
<evidence type="ECO:0000313" key="9">
    <source>
        <dbReference type="Proteomes" id="UP000596063"/>
    </source>
</evidence>
<organism evidence="8 9">
    <name type="scientific">Spongiibacter nanhainus</name>
    <dbReference type="NCBI Taxonomy" id="2794344"/>
    <lineage>
        <taxon>Bacteria</taxon>
        <taxon>Pseudomonadati</taxon>
        <taxon>Pseudomonadota</taxon>
        <taxon>Gammaproteobacteria</taxon>
        <taxon>Cellvibrionales</taxon>
        <taxon>Spongiibacteraceae</taxon>
        <taxon>Spongiibacter</taxon>
    </lineage>
</organism>
<evidence type="ECO:0000256" key="1">
    <source>
        <dbReference type="ARBA" id="ARBA00001974"/>
    </source>
</evidence>
<dbReference type="SUPFAM" id="SSF54373">
    <property type="entry name" value="FAD-linked reductases, C-terminal domain"/>
    <property type="match status" value="1"/>
</dbReference>
<comment type="similarity">
    <text evidence="2 5">Belongs to the GMC oxidoreductase family.</text>
</comment>
<dbReference type="PROSITE" id="PS00624">
    <property type="entry name" value="GMC_OXRED_2"/>
    <property type="match status" value="1"/>
</dbReference>
<dbReference type="PANTHER" id="PTHR11552">
    <property type="entry name" value="GLUCOSE-METHANOL-CHOLINE GMC OXIDOREDUCTASE"/>
    <property type="match status" value="1"/>
</dbReference>
<evidence type="ECO:0000256" key="2">
    <source>
        <dbReference type="ARBA" id="ARBA00010790"/>
    </source>
</evidence>
<dbReference type="GO" id="GO:0050660">
    <property type="term" value="F:flavin adenine dinucleotide binding"/>
    <property type="evidence" value="ECO:0007669"/>
    <property type="project" value="InterPro"/>
</dbReference>
<name>A0A7T4UPI9_9GAMM</name>
<evidence type="ECO:0000259" key="6">
    <source>
        <dbReference type="PROSITE" id="PS00623"/>
    </source>
</evidence>
<dbReference type="InterPro" id="IPR000172">
    <property type="entry name" value="GMC_OxRdtase_N"/>
</dbReference>
<evidence type="ECO:0000313" key="8">
    <source>
        <dbReference type="EMBL" id="QQD17093.1"/>
    </source>
</evidence>
<dbReference type="PANTHER" id="PTHR11552:SF147">
    <property type="entry name" value="CHOLINE DEHYDROGENASE, MITOCHONDRIAL"/>
    <property type="match status" value="1"/>
</dbReference>
<proteinExistence type="inferred from homology"/>
<dbReference type="PROSITE" id="PS00623">
    <property type="entry name" value="GMC_OXRED_1"/>
    <property type="match status" value="1"/>
</dbReference>
<sequence>MSEQTFDYIVVGAGSAGCVLANRLSESGQYSVCAIEAGGKGNDWVVRAPAGVIAMMRSRINNWAYETVPQPGLNGRRGYQPRGKCLGGSSAINAMLYVRGHRSDYDGWAAQGNSGWGYEDVLPYFKRSESNEVFADDEQFHGGEGPLNVANPRSASPINDDFIEAAQQQGLPLNPDYNGAEQYGCFYYQITQKDGERWGANAAYLKPAMARPNVKVLTDAPFNKLIFEGKRAVGVSYLFGGLPKTIRARREVIISGGAFGSPQMLMLSGVGPANELQQHGISVVHALPGVGKNLQDHIDYIVPYRTPYNTATFGFSARGIARVAAAGAQWAATRQGIFTSTFAESGAFVRSSPDIEVPDLQMVFVVAVVDDHGRKLHAGHGYSCHIEVLRPKSSGEVRLNSANPMDAPRIDPRFLSEQEDIDLLVKGAKIQASILESEPFAKYQPELIYPVDWSDDKSIEADIRNRADTQYHPVGTCKMAPETDPMAVVDSQLRVHGIEGLRVVDASIMPKVVGGNTNAPTIMIAEKAADMILNTE</sequence>
<dbReference type="InterPro" id="IPR007867">
    <property type="entry name" value="GMC_OxRtase_C"/>
</dbReference>
<feature type="domain" description="Glucose-methanol-choline oxidoreductase N-terminal" evidence="7">
    <location>
        <begin position="257"/>
        <end position="271"/>
    </location>
</feature>